<feature type="compositionally biased region" description="Basic and acidic residues" evidence="5">
    <location>
        <begin position="439"/>
        <end position="466"/>
    </location>
</feature>
<comment type="similarity">
    <text evidence="2">Belongs to the bacterial solute-binding protein 1 family.</text>
</comment>
<feature type="region of interest" description="Disordered" evidence="5">
    <location>
        <begin position="439"/>
        <end position="472"/>
    </location>
</feature>
<keyword evidence="3" id="KW-0813">Transport</keyword>
<dbReference type="Pfam" id="PF01547">
    <property type="entry name" value="SBP_bac_1"/>
    <property type="match status" value="1"/>
</dbReference>
<evidence type="ECO:0000313" key="7">
    <source>
        <dbReference type="Proteomes" id="UP000838686"/>
    </source>
</evidence>
<sequence>MKRLWTLGILLVAFVFIVSACSSGKSTGVKPLDKEEKAVVRVMFYDEQQFYTQYGNLFASKFPNVEIQVVSMESVNGMAVTDREKAFKDLIEKEKPDVMMLDTKQYEDLAADNKLLDLGSLIEDEEFLGAEILPAVVDVLKEKGGGKLYGLTPSFYSQALFYNKDLFDKHQIELPTDKMTWEQVLNLAKRFPTTGDKDDRIYGFSMMYGNAHAIGDMVGSTEGLTFISQDGKKVSYNTEGWKKAYQMAIDAWKADVIYTPSEESMASNSYEDYLKRDLFTMGRAAMTLNGSYIIDQMKGAKDNLKDYKPFKLGVVTVPIDPSNPDVSTTFGVYNIFSVNAQSPNLSAALELVKYINGDETAKLQSRSQRYGDLSTRTKYIKAVDGVSLEPFFSLKPKVDVLERYSNIPTSFYQPFQELLNAEITKVIDDKQSLDEALKNIDEKGQQELDKASLADKAEKEKEKTEETSDTTE</sequence>
<comment type="subcellular location">
    <subcellularLocation>
        <location evidence="1">Cell envelope</location>
    </subcellularLocation>
</comment>
<comment type="caution">
    <text evidence="6">The sequence shown here is derived from an EMBL/GenBank/DDBJ whole genome shotgun (WGS) entry which is preliminary data.</text>
</comment>
<dbReference type="InterPro" id="IPR006059">
    <property type="entry name" value="SBP"/>
</dbReference>
<dbReference type="InterPro" id="IPR050490">
    <property type="entry name" value="Bact_solute-bd_prot1"/>
</dbReference>
<dbReference type="SUPFAM" id="SSF53850">
    <property type="entry name" value="Periplasmic binding protein-like II"/>
    <property type="match status" value="1"/>
</dbReference>
<evidence type="ECO:0000256" key="3">
    <source>
        <dbReference type="ARBA" id="ARBA00022448"/>
    </source>
</evidence>
<accession>A0ABN8H1N6</accession>
<reference evidence="6" key="1">
    <citation type="submission" date="2022-01" db="EMBL/GenBank/DDBJ databases">
        <authorList>
            <person name="Criscuolo A."/>
        </authorList>
    </citation>
    <scope>NUCLEOTIDE SEQUENCE</scope>
    <source>
        <strain evidence="6">CIP111893</strain>
    </source>
</reference>
<protein>
    <recommendedName>
        <fullName evidence="8">Multiple sugar transport system substrate-binding protein</fullName>
    </recommendedName>
</protein>
<gene>
    <name evidence="6" type="ORF">PAECIP111893_04747</name>
</gene>
<keyword evidence="7" id="KW-1185">Reference proteome</keyword>
<dbReference type="PANTHER" id="PTHR43649:SF31">
    <property type="entry name" value="SN-GLYCEROL-3-PHOSPHATE-BINDING PERIPLASMIC PROTEIN UGPB"/>
    <property type="match status" value="1"/>
</dbReference>
<evidence type="ECO:0008006" key="8">
    <source>
        <dbReference type="Google" id="ProtNLM"/>
    </source>
</evidence>
<evidence type="ECO:0000313" key="6">
    <source>
        <dbReference type="EMBL" id="CAH1221627.1"/>
    </source>
</evidence>
<proteinExistence type="inferred from homology"/>
<dbReference type="EMBL" id="CAKMMF010000036">
    <property type="protein sequence ID" value="CAH1221627.1"/>
    <property type="molecule type" value="Genomic_DNA"/>
</dbReference>
<evidence type="ECO:0000256" key="1">
    <source>
        <dbReference type="ARBA" id="ARBA00004196"/>
    </source>
</evidence>
<dbReference type="PANTHER" id="PTHR43649">
    <property type="entry name" value="ARABINOSE-BINDING PROTEIN-RELATED"/>
    <property type="match status" value="1"/>
</dbReference>
<keyword evidence="4" id="KW-0732">Signal</keyword>
<dbReference type="PROSITE" id="PS51257">
    <property type="entry name" value="PROKAR_LIPOPROTEIN"/>
    <property type="match status" value="1"/>
</dbReference>
<dbReference type="RefSeq" id="WP_236345463.1">
    <property type="nucleotide sequence ID" value="NZ_CAKMMF010000036.1"/>
</dbReference>
<evidence type="ECO:0000256" key="5">
    <source>
        <dbReference type="SAM" id="MobiDB-lite"/>
    </source>
</evidence>
<evidence type="ECO:0000256" key="4">
    <source>
        <dbReference type="ARBA" id="ARBA00022729"/>
    </source>
</evidence>
<dbReference type="Proteomes" id="UP000838686">
    <property type="component" value="Unassembled WGS sequence"/>
</dbReference>
<organism evidence="6 7">
    <name type="scientific">Paenibacillus plantiphilus</name>
    <dbReference type="NCBI Taxonomy" id="2905650"/>
    <lineage>
        <taxon>Bacteria</taxon>
        <taxon>Bacillati</taxon>
        <taxon>Bacillota</taxon>
        <taxon>Bacilli</taxon>
        <taxon>Bacillales</taxon>
        <taxon>Paenibacillaceae</taxon>
        <taxon>Paenibacillus</taxon>
    </lineage>
</organism>
<evidence type="ECO:0000256" key="2">
    <source>
        <dbReference type="ARBA" id="ARBA00008520"/>
    </source>
</evidence>
<dbReference type="Gene3D" id="3.40.190.10">
    <property type="entry name" value="Periplasmic binding protein-like II"/>
    <property type="match status" value="1"/>
</dbReference>
<name>A0ABN8H1N6_9BACL</name>